<evidence type="ECO:0000313" key="3">
    <source>
        <dbReference type="Proteomes" id="UP000001880"/>
    </source>
</evidence>
<dbReference type="EMBL" id="CP001804">
    <property type="protein sequence ID" value="ACY14809.1"/>
    <property type="molecule type" value="Genomic_DNA"/>
</dbReference>
<dbReference type="HOGENOM" id="CLU_705497_0_0_7"/>
<keyword evidence="3" id="KW-1185">Reference proteome</keyword>
<feature type="compositionally biased region" description="Gly residues" evidence="1">
    <location>
        <begin position="228"/>
        <end position="237"/>
    </location>
</feature>
<proteinExistence type="predicted"/>
<dbReference type="KEGG" id="hoh:Hoch_2266"/>
<evidence type="ECO:0000313" key="2">
    <source>
        <dbReference type="EMBL" id="ACY14809.1"/>
    </source>
</evidence>
<sequence>MPHAANTERDPRPMTHHDAAGCAWRPIAARGFLVFAAFCPSLGCAAQTEETPQNSGFGPAIEARLAALEASAPWFADPAGSWRWHMASDAEGVRRVEIEDWIIESTGTALEGTLVRSVEFLSTDGRPFACNQMLRYRQRTRYELLGYMEEGGFVLDERAPEFEPSPCEPGERPLLRYRGRVVGTSLHLESLIGGQTLWQRPHAVDSATIESHGFRTNVQNSLPMPPSAGGGTDNGEGGNEDETQSHTDTGDITGHWQWQGRSIRPDTGELSIAREEWRVEEGESGELAGIFSRTTTILHTNGLVYPCAGDTFFQYRDEYRIGGRRQGEDLEIVELSLSPAPHPCTAHQTRGLDSATARHVGEYLELRWRGGRRQVLHRAPRLPVEAPNRRR</sequence>
<dbReference type="AlphaFoldDB" id="D0LHY0"/>
<name>D0LHY0_HALO1</name>
<evidence type="ECO:0000256" key="1">
    <source>
        <dbReference type="SAM" id="MobiDB-lite"/>
    </source>
</evidence>
<feature type="region of interest" description="Disordered" evidence="1">
    <location>
        <begin position="216"/>
        <end position="257"/>
    </location>
</feature>
<reference evidence="2 3" key="1">
    <citation type="journal article" date="2010" name="Stand. Genomic Sci.">
        <title>Complete genome sequence of Haliangium ochraceum type strain (SMP-2).</title>
        <authorList>
            <consortium name="US DOE Joint Genome Institute (JGI-PGF)"/>
            <person name="Ivanova N."/>
            <person name="Daum C."/>
            <person name="Lang E."/>
            <person name="Abt B."/>
            <person name="Kopitz M."/>
            <person name="Saunders E."/>
            <person name="Lapidus A."/>
            <person name="Lucas S."/>
            <person name="Glavina Del Rio T."/>
            <person name="Nolan M."/>
            <person name="Tice H."/>
            <person name="Copeland A."/>
            <person name="Cheng J.F."/>
            <person name="Chen F."/>
            <person name="Bruce D."/>
            <person name="Goodwin L."/>
            <person name="Pitluck S."/>
            <person name="Mavromatis K."/>
            <person name="Pati A."/>
            <person name="Mikhailova N."/>
            <person name="Chen A."/>
            <person name="Palaniappan K."/>
            <person name="Land M."/>
            <person name="Hauser L."/>
            <person name="Chang Y.J."/>
            <person name="Jeffries C.D."/>
            <person name="Detter J.C."/>
            <person name="Brettin T."/>
            <person name="Rohde M."/>
            <person name="Goker M."/>
            <person name="Bristow J."/>
            <person name="Markowitz V."/>
            <person name="Eisen J.A."/>
            <person name="Hugenholtz P."/>
            <person name="Kyrpides N.C."/>
            <person name="Klenk H.P."/>
        </authorList>
    </citation>
    <scope>NUCLEOTIDE SEQUENCE [LARGE SCALE GENOMIC DNA]</scope>
    <source>
        <strain evidence="3">DSM 14365 / CIP 107738 / JCM 11303 / AJ 13395 / SMP-2</strain>
    </source>
</reference>
<protein>
    <submittedName>
        <fullName evidence="2">Uncharacterized protein</fullName>
    </submittedName>
</protein>
<dbReference type="Proteomes" id="UP000001880">
    <property type="component" value="Chromosome"/>
</dbReference>
<organism evidence="2 3">
    <name type="scientific">Haliangium ochraceum (strain DSM 14365 / JCM 11303 / SMP-2)</name>
    <dbReference type="NCBI Taxonomy" id="502025"/>
    <lineage>
        <taxon>Bacteria</taxon>
        <taxon>Pseudomonadati</taxon>
        <taxon>Myxococcota</taxon>
        <taxon>Polyangia</taxon>
        <taxon>Haliangiales</taxon>
        <taxon>Kofleriaceae</taxon>
        <taxon>Haliangium</taxon>
    </lineage>
</organism>
<gene>
    <name evidence="2" type="ordered locus">Hoch_2266</name>
</gene>
<accession>D0LHY0</accession>